<evidence type="ECO:0000256" key="3">
    <source>
        <dbReference type="ARBA" id="ARBA00023015"/>
    </source>
</evidence>
<evidence type="ECO:0000256" key="1">
    <source>
        <dbReference type="ARBA" id="ARBA00004123"/>
    </source>
</evidence>
<dbReference type="GO" id="GO:0003712">
    <property type="term" value="F:transcription coregulator activity"/>
    <property type="evidence" value="ECO:0007669"/>
    <property type="project" value="InterPro"/>
</dbReference>
<organism evidence="8 9">
    <name type="scientific">Perilla frutescens var. hirtella</name>
    <name type="common">Perilla citriodora</name>
    <name type="synonym">Perilla setoyensis</name>
    <dbReference type="NCBI Taxonomy" id="608512"/>
    <lineage>
        <taxon>Eukaryota</taxon>
        <taxon>Viridiplantae</taxon>
        <taxon>Streptophyta</taxon>
        <taxon>Embryophyta</taxon>
        <taxon>Tracheophyta</taxon>
        <taxon>Spermatophyta</taxon>
        <taxon>Magnoliopsida</taxon>
        <taxon>eudicotyledons</taxon>
        <taxon>Gunneridae</taxon>
        <taxon>Pentapetalae</taxon>
        <taxon>asterids</taxon>
        <taxon>lamiids</taxon>
        <taxon>Lamiales</taxon>
        <taxon>Lamiaceae</taxon>
        <taxon>Nepetoideae</taxon>
        <taxon>Elsholtzieae</taxon>
        <taxon>Perilla</taxon>
    </lineage>
</organism>
<feature type="compositionally biased region" description="Basic and acidic residues" evidence="7">
    <location>
        <begin position="1"/>
        <end position="10"/>
    </location>
</feature>
<sequence>MIERSPKETRAAATGGLTQSNDASPEEFSSITAGTVVDHKQNLAQSWTIWRNWWTRVTFRCQRANGGPKVSLIDDGRNPDELTRDVLNDCIVNNQVAKGKTDAFKSLRMHLLEELDEVFPDEIEAYR</sequence>
<name>A0AAD4PA00_PERFH</name>
<evidence type="ECO:0000256" key="5">
    <source>
        <dbReference type="ARBA" id="ARBA00023242"/>
    </source>
</evidence>
<comment type="caution">
    <text evidence="8">The sequence shown here is derived from an EMBL/GenBank/DDBJ whole genome shotgun (WGS) entry which is preliminary data.</text>
</comment>
<evidence type="ECO:0000256" key="7">
    <source>
        <dbReference type="SAM" id="MobiDB-lite"/>
    </source>
</evidence>
<comment type="subcellular location">
    <subcellularLocation>
        <location evidence="1 6">Nucleus</location>
    </subcellularLocation>
</comment>
<keyword evidence="5 6" id="KW-0539">Nucleus</keyword>
<proteinExistence type="inferred from homology"/>
<comment type="function">
    <text evidence="6">Component of the Mediator complex, a coactivator involved in the regulated transcription of nearly all RNA polymerase II-dependent genes. Mediator functions as a bridge to convey information from gene-specific regulatory proteins to the basal RNA polymerase II transcription machinery. Mediator is recruited to promoters by direct interactions with regulatory proteins and serves as a scaffold for the assembly of a functional preinitiation complex with RNA polymerase II and the general transcription factors.</text>
</comment>
<dbReference type="EMBL" id="SDAM02000091">
    <property type="protein sequence ID" value="KAH6831445.1"/>
    <property type="molecule type" value="Genomic_DNA"/>
</dbReference>
<accession>A0AAD4PA00</accession>
<evidence type="ECO:0000256" key="2">
    <source>
        <dbReference type="ARBA" id="ARBA00005389"/>
    </source>
</evidence>
<evidence type="ECO:0000313" key="8">
    <source>
        <dbReference type="EMBL" id="KAH6831445.1"/>
    </source>
</evidence>
<keyword evidence="9" id="KW-1185">Reference proteome</keyword>
<reference evidence="8 9" key="1">
    <citation type="journal article" date="2021" name="Nat. Commun.">
        <title>Incipient diploidization of the medicinal plant Perilla within 10,000 years.</title>
        <authorList>
            <person name="Zhang Y."/>
            <person name="Shen Q."/>
            <person name="Leng L."/>
            <person name="Zhang D."/>
            <person name="Chen S."/>
            <person name="Shi Y."/>
            <person name="Ning Z."/>
            <person name="Chen S."/>
        </authorList>
    </citation>
    <scope>NUCLEOTIDE SEQUENCE [LARGE SCALE GENOMIC DNA]</scope>
    <source>
        <strain evidence="9">cv. PC099</strain>
    </source>
</reference>
<keyword evidence="6" id="KW-0010">Activator</keyword>
<keyword evidence="3 6" id="KW-0805">Transcription regulation</keyword>
<gene>
    <name evidence="6" type="primary">MED10</name>
    <name evidence="8" type="ORF">C2S53_019207</name>
</gene>
<dbReference type="GO" id="GO:0045944">
    <property type="term" value="P:positive regulation of transcription by RNA polymerase II"/>
    <property type="evidence" value="ECO:0007669"/>
    <property type="project" value="TreeGrafter"/>
</dbReference>
<dbReference type="AlphaFoldDB" id="A0AAD4PA00"/>
<evidence type="ECO:0000313" key="9">
    <source>
        <dbReference type="Proteomes" id="UP001190926"/>
    </source>
</evidence>
<keyword evidence="4 6" id="KW-0804">Transcription</keyword>
<dbReference type="Pfam" id="PF09748">
    <property type="entry name" value="Med10"/>
    <property type="match status" value="1"/>
</dbReference>
<feature type="region of interest" description="Disordered" evidence="7">
    <location>
        <begin position="1"/>
        <end position="28"/>
    </location>
</feature>
<protein>
    <recommendedName>
        <fullName evidence="6">Mediator of RNA polymerase II transcription subunit 10</fullName>
    </recommendedName>
    <alternativeName>
        <fullName evidence="6">Mediator complex subunit 10</fullName>
    </alternativeName>
</protein>
<dbReference type="PANTHER" id="PTHR13345">
    <property type="entry name" value="MEDIATOR OF RNA POLYMERASE II TRANSCRIPTION SUBUNIT 10"/>
    <property type="match status" value="1"/>
</dbReference>
<dbReference type="InterPro" id="IPR019145">
    <property type="entry name" value="Mediator_Med10"/>
</dbReference>
<dbReference type="GO" id="GO:0016592">
    <property type="term" value="C:mediator complex"/>
    <property type="evidence" value="ECO:0007669"/>
    <property type="project" value="InterPro"/>
</dbReference>
<feature type="compositionally biased region" description="Polar residues" evidence="7">
    <location>
        <begin position="16"/>
        <end position="28"/>
    </location>
</feature>
<comment type="subunit">
    <text evidence="6">Component of the Mediator complex.</text>
</comment>
<dbReference type="PANTHER" id="PTHR13345:SF14">
    <property type="entry name" value="MEDIATOR OF RNA POLYMERASE II TRANSCRIPTION SUBUNIT 10A-RELATED"/>
    <property type="match status" value="1"/>
</dbReference>
<dbReference type="Proteomes" id="UP001190926">
    <property type="component" value="Unassembled WGS sequence"/>
</dbReference>
<comment type="similarity">
    <text evidence="2 6">Belongs to the Mediator complex subunit 10 family.</text>
</comment>
<evidence type="ECO:0000256" key="4">
    <source>
        <dbReference type="ARBA" id="ARBA00023163"/>
    </source>
</evidence>
<evidence type="ECO:0000256" key="6">
    <source>
        <dbReference type="RuleBase" id="RU364146"/>
    </source>
</evidence>